<proteinExistence type="predicted"/>
<dbReference type="RefSeq" id="WP_378776212.1">
    <property type="nucleotide sequence ID" value="NZ_JBHTMX010000153.1"/>
</dbReference>
<comment type="caution">
    <text evidence="1">The sequence shown here is derived from an EMBL/GenBank/DDBJ whole genome shotgun (WGS) entry which is preliminary data.</text>
</comment>
<dbReference type="Pfam" id="PF10127">
    <property type="entry name" value="RlaP"/>
    <property type="match status" value="1"/>
</dbReference>
<sequence>MLGRSLPADMDADAVAGVDRRLAEIRAAHGVAIPLAIESGSRAWGFPSPDSDYDCRFIYAHRPERYLSLWPLRDVIETPIEGELDVNGWDLAKAIRLLLNGNAVVIEWLTSPIAYGVDERFRAAFLAFAEQVADRDRIARHYRGLGYAHQEQHLRDGQPIALKKLFYMVRPAAALRWLRLRPDAAVAPMRFQTLMAECDPPPAVAAIMADLIARKALTRELGAAVAPPEIIGFIADEFRRADETFGARVPRPEAGEREQADRFFRDMLDHIWRDRPTPDRS</sequence>
<evidence type="ECO:0000313" key="2">
    <source>
        <dbReference type="Proteomes" id="UP001597171"/>
    </source>
</evidence>
<dbReference type="Proteomes" id="UP001597171">
    <property type="component" value="Unassembled WGS sequence"/>
</dbReference>
<reference evidence="2" key="1">
    <citation type="journal article" date="2019" name="Int. J. Syst. Evol. Microbiol.">
        <title>The Global Catalogue of Microorganisms (GCM) 10K type strain sequencing project: providing services to taxonomists for standard genome sequencing and annotation.</title>
        <authorList>
            <consortium name="The Broad Institute Genomics Platform"/>
            <consortium name="The Broad Institute Genome Sequencing Center for Infectious Disease"/>
            <person name="Wu L."/>
            <person name="Ma J."/>
        </authorList>
    </citation>
    <scope>NUCLEOTIDE SEQUENCE [LARGE SCALE GENOMIC DNA]</scope>
    <source>
        <strain evidence="2">CCUG 61696</strain>
    </source>
</reference>
<dbReference type="InterPro" id="IPR018775">
    <property type="entry name" value="RlaP"/>
</dbReference>
<accession>A0ABW3Z9K8</accession>
<evidence type="ECO:0000313" key="1">
    <source>
        <dbReference type="EMBL" id="MFD1333011.1"/>
    </source>
</evidence>
<protein>
    <submittedName>
        <fullName evidence="1">DNA polymerase beta superfamily protein</fullName>
    </submittedName>
</protein>
<dbReference type="EMBL" id="JBHTMX010000153">
    <property type="protein sequence ID" value="MFD1333011.1"/>
    <property type="molecule type" value="Genomic_DNA"/>
</dbReference>
<organism evidence="1 2">
    <name type="scientific">Methylopila musalis</name>
    <dbReference type="NCBI Taxonomy" id="1134781"/>
    <lineage>
        <taxon>Bacteria</taxon>
        <taxon>Pseudomonadati</taxon>
        <taxon>Pseudomonadota</taxon>
        <taxon>Alphaproteobacteria</taxon>
        <taxon>Hyphomicrobiales</taxon>
        <taxon>Methylopilaceae</taxon>
        <taxon>Methylopila</taxon>
    </lineage>
</organism>
<gene>
    <name evidence="1" type="ORF">ACFQ4O_13480</name>
</gene>
<dbReference type="PANTHER" id="PTHR34817:SF2">
    <property type="entry name" value="NUCLEOTIDYLTRANSFERASE"/>
    <property type="match status" value="1"/>
</dbReference>
<keyword evidence="2" id="KW-1185">Reference proteome</keyword>
<dbReference type="PANTHER" id="PTHR34817">
    <property type="entry name" value="NUCLEOTIDYLTRANSFERASE"/>
    <property type="match status" value="1"/>
</dbReference>
<name>A0ABW3Z9K8_9HYPH</name>